<evidence type="ECO:0000256" key="12">
    <source>
        <dbReference type="ARBA" id="ARBA00023136"/>
    </source>
</evidence>
<dbReference type="GO" id="GO:0008658">
    <property type="term" value="F:penicillin binding"/>
    <property type="evidence" value="ECO:0007669"/>
    <property type="project" value="InterPro"/>
</dbReference>
<dbReference type="GO" id="GO:0009002">
    <property type="term" value="F:serine-type D-Ala-D-Ala carboxypeptidase activity"/>
    <property type="evidence" value="ECO:0007669"/>
    <property type="project" value="UniProtKB-EC"/>
</dbReference>
<dbReference type="GO" id="GO:0008360">
    <property type="term" value="P:regulation of cell shape"/>
    <property type="evidence" value="ECO:0007669"/>
    <property type="project" value="UniProtKB-KW"/>
</dbReference>
<dbReference type="EMBL" id="SORX01000001">
    <property type="protein sequence ID" value="TFE04186.1"/>
    <property type="molecule type" value="Genomic_DNA"/>
</dbReference>
<dbReference type="InterPro" id="IPR012338">
    <property type="entry name" value="Beta-lactam/transpept-like"/>
</dbReference>
<evidence type="ECO:0000256" key="13">
    <source>
        <dbReference type="ARBA" id="ARBA00023268"/>
    </source>
</evidence>
<comment type="subcellular location">
    <subcellularLocation>
        <location evidence="1">Cell membrane</location>
    </subcellularLocation>
</comment>
<keyword evidence="9" id="KW-0378">Hydrolase</keyword>
<comment type="caution">
    <text evidence="20">The sequence shown here is derived from an EMBL/GenBank/DDBJ whole genome shotgun (WGS) entry which is preliminary data.</text>
</comment>
<dbReference type="OrthoDB" id="9766909at2"/>
<comment type="catalytic activity">
    <reaction evidence="15">
        <text>Preferential cleavage: (Ac)2-L-Lys-D-Ala-|-D-Ala. Also transpeptidation of peptidyl-alanyl moieties that are N-acyl substituents of D-alanine.</text>
        <dbReference type="EC" id="3.4.16.4"/>
    </reaction>
</comment>
<dbReference type="PANTHER" id="PTHR32282:SF11">
    <property type="entry name" value="PENICILLIN-BINDING PROTEIN 1B"/>
    <property type="match status" value="1"/>
</dbReference>
<dbReference type="InterPro" id="IPR001264">
    <property type="entry name" value="Glyco_trans_51"/>
</dbReference>
<evidence type="ECO:0000256" key="9">
    <source>
        <dbReference type="ARBA" id="ARBA00022801"/>
    </source>
</evidence>
<evidence type="ECO:0000256" key="11">
    <source>
        <dbReference type="ARBA" id="ARBA00022984"/>
    </source>
</evidence>
<dbReference type="GO" id="GO:0030288">
    <property type="term" value="C:outer membrane-bounded periplasmic space"/>
    <property type="evidence" value="ECO:0007669"/>
    <property type="project" value="TreeGrafter"/>
</dbReference>
<sequence length="692" mass="77116">MVKKQEAESVGRVSRRKRRRRVRILQLALLSMIAFVFLWGASVTALYFYAKTTGPPSIAVSQSTLLFDGQDQLIGERSSGEKRYWKTLDDISPLAVKAVIAVEDRKFYDHKGFDFKRIAGAVAADIKAMAKVQGASTISQQYARNLYLTHDKTWARKINEALYTIRLEWNYEKEDILEGYLNTIYYGHGRYGIEAASQYYFGVSSEDLTLAQAAMLAGIPKSPSGYSPIDYFESAKERQELVLEQMVEKGDISAEEAEDAVGEKLQIVASPPSEFLGAAPYFQEAVWKEIESIDLEPYYLKYGGLKIYTTLDTELQEIADEVVQENMPAETELEVAFAAIDPESGEVKAMTGGRDFEKSPFNRVTQAFRQPGSTMKPILYSAALEKGFTPATTMRSEPTTFVYDEGRSEYAPQNFNQKYANDAITLAQAIAISDNIYAVKAHEFLGSNVLKAQAKEFGFSTPVDEVPSAALGTSEALPIELFNAYSVFANGGKKVKPVLIRKIEAPDGEVIYEAKKKSKRIIDEQQAFVMTHMLTGTFDPALNDYSTVTGITLLDEKTREYAAKSGTTDTDQWMIGFSPSLTAGVWTGYDDARTLTLTEDKQAAKWIWLRFMERAHAERSEEFFVPPPGVTAVQMDPHTGLLAGESCGKRTAYFLEATAPLEDCDGNTAPPPGEPVNGHSEDENWFEKWFLE</sequence>
<evidence type="ECO:0000313" key="20">
    <source>
        <dbReference type="EMBL" id="TFE04186.1"/>
    </source>
</evidence>
<dbReference type="InterPro" id="IPR023346">
    <property type="entry name" value="Lysozyme-like_dom_sf"/>
</dbReference>
<evidence type="ECO:0000259" key="19">
    <source>
        <dbReference type="Pfam" id="PF00912"/>
    </source>
</evidence>
<dbReference type="Gene3D" id="1.10.3810.10">
    <property type="entry name" value="Biosynthetic peptidoglycan transglycosylase-like"/>
    <property type="match status" value="1"/>
</dbReference>
<keyword evidence="7" id="KW-0328">Glycosyltransferase</keyword>
<organism evidence="20 21">
    <name type="scientific">Jeotgalibacillus salarius</name>
    <dbReference type="NCBI Taxonomy" id="546023"/>
    <lineage>
        <taxon>Bacteria</taxon>
        <taxon>Bacillati</taxon>
        <taxon>Bacillota</taxon>
        <taxon>Bacilli</taxon>
        <taxon>Bacillales</taxon>
        <taxon>Caryophanaceae</taxon>
        <taxon>Jeotgalibacillus</taxon>
    </lineage>
</organism>
<evidence type="ECO:0000256" key="2">
    <source>
        <dbReference type="ARBA" id="ARBA00007090"/>
    </source>
</evidence>
<evidence type="ECO:0000256" key="7">
    <source>
        <dbReference type="ARBA" id="ARBA00022676"/>
    </source>
</evidence>
<evidence type="ECO:0000256" key="10">
    <source>
        <dbReference type="ARBA" id="ARBA00022960"/>
    </source>
</evidence>
<keyword evidence="14" id="KW-0961">Cell wall biogenesis/degradation</keyword>
<evidence type="ECO:0000256" key="15">
    <source>
        <dbReference type="ARBA" id="ARBA00034000"/>
    </source>
</evidence>
<proteinExistence type="inferred from homology"/>
<keyword evidence="12 17" id="KW-0472">Membrane</keyword>
<dbReference type="PANTHER" id="PTHR32282">
    <property type="entry name" value="BINDING PROTEIN TRANSPEPTIDASE, PUTATIVE-RELATED"/>
    <property type="match status" value="1"/>
</dbReference>
<dbReference type="SUPFAM" id="SSF53955">
    <property type="entry name" value="Lysozyme-like"/>
    <property type="match status" value="1"/>
</dbReference>
<keyword evidence="5" id="KW-0121">Carboxypeptidase</keyword>
<dbReference type="GO" id="GO:0008955">
    <property type="term" value="F:peptidoglycan glycosyltransferase activity"/>
    <property type="evidence" value="ECO:0007669"/>
    <property type="project" value="UniProtKB-EC"/>
</dbReference>
<accession>A0A4Y8LML4</accession>
<dbReference type="GO" id="GO:0006508">
    <property type="term" value="P:proteolysis"/>
    <property type="evidence" value="ECO:0007669"/>
    <property type="project" value="UniProtKB-KW"/>
</dbReference>
<dbReference type="InterPro" id="IPR001460">
    <property type="entry name" value="PCN-bd_Tpept"/>
</dbReference>
<evidence type="ECO:0000256" key="5">
    <source>
        <dbReference type="ARBA" id="ARBA00022645"/>
    </source>
</evidence>
<feature type="transmembrane region" description="Helical" evidence="17">
    <location>
        <begin position="24"/>
        <end position="50"/>
    </location>
</feature>
<evidence type="ECO:0000256" key="16">
    <source>
        <dbReference type="ARBA" id="ARBA00049902"/>
    </source>
</evidence>
<name>A0A4Y8LML4_9BACL</name>
<dbReference type="GO" id="GO:0009252">
    <property type="term" value="P:peptidoglycan biosynthetic process"/>
    <property type="evidence" value="ECO:0007669"/>
    <property type="project" value="UniProtKB-KW"/>
</dbReference>
<dbReference type="AlphaFoldDB" id="A0A4Y8LML4"/>
<evidence type="ECO:0000256" key="4">
    <source>
        <dbReference type="ARBA" id="ARBA00022475"/>
    </source>
</evidence>
<keyword evidence="4" id="KW-1003">Cell membrane</keyword>
<evidence type="ECO:0000256" key="8">
    <source>
        <dbReference type="ARBA" id="ARBA00022679"/>
    </source>
</evidence>
<comment type="similarity">
    <text evidence="3">In the N-terminal section; belongs to the glycosyltransferase 51 family.</text>
</comment>
<comment type="catalytic activity">
    <reaction evidence="16">
        <text>[GlcNAc-(1-&gt;4)-Mur2Ac(oyl-L-Ala-gamma-D-Glu-L-Lys-D-Ala-D-Ala)](n)-di-trans,octa-cis-undecaprenyl diphosphate + beta-D-GlcNAc-(1-&gt;4)-Mur2Ac(oyl-L-Ala-gamma-D-Glu-L-Lys-D-Ala-D-Ala)-di-trans,octa-cis-undecaprenyl diphosphate = [GlcNAc-(1-&gt;4)-Mur2Ac(oyl-L-Ala-gamma-D-Glu-L-Lys-D-Ala-D-Ala)](n+1)-di-trans,octa-cis-undecaprenyl diphosphate + di-trans,octa-cis-undecaprenyl diphosphate + H(+)</text>
        <dbReference type="Rhea" id="RHEA:23708"/>
        <dbReference type="Rhea" id="RHEA-COMP:9602"/>
        <dbReference type="Rhea" id="RHEA-COMP:9603"/>
        <dbReference type="ChEBI" id="CHEBI:15378"/>
        <dbReference type="ChEBI" id="CHEBI:58405"/>
        <dbReference type="ChEBI" id="CHEBI:60033"/>
        <dbReference type="ChEBI" id="CHEBI:78435"/>
        <dbReference type="EC" id="2.4.99.28"/>
    </reaction>
</comment>
<evidence type="ECO:0000256" key="14">
    <source>
        <dbReference type="ARBA" id="ARBA00023316"/>
    </source>
</evidence>
<protein>
    <submittedName>
        <fullName evidence="20">PBP1A family penicillin-binding protein</fullName>
    </submittedName>
</protein>
<feature type="domain" description="Glycosyl transferase family 51" evidence="19">
    <location>
        <begin position="72"/>
        <end position="246"/>
    </location>
</feature>
<dbReference type="Gene3D" id="3.40.710.10">
    <property type="entry name" value="DD-peptidase/beta-lactamase superfamily"/>
    <property type="match status" value="1"/>
</dbReference>
<evidence type="ECO:0000313" key="21">
    <source>
        <dbReference type="Proteomes" id="UP000297776"/>
    </source>
</evidence>
<dbReference type="GO" id="GO:0005886">
    <property type="term" value="C:plasma membrane"/>
    <property type="evidence" value="ECO:0007669"/>
    <property type="project" value="UniProtKB-SubCell"/>
</dbReference>
<gene>
    <name evidence="20" type="ORF">E2626_02335</name>
</gene>
<dbReference type="SUPFAM" id="SSF56601">
    <property type="entry name" value="beta-lactamase/transpeptidase-like"/>
    <property type="match status" value="1"/>
</dbReference>
<keyword evidence="11" id="KW-0573">Peptidoglycan synthesis</keyword>
<keyword evidence="6" id="KW-0645">Protease</keyword>
<keyword evidence="17" id="KW-1133">Transmembrane helix</keyword>
<dbReference type="NCBIfam" id="TIGR02074">
    <property type="entry name" value="PBP_1a_fam"/>
    <property type="match status" value="1"/>
</dbReference>
<dbReference type="GO" id="GO:0071555">
    <property type="term" value="P:cell wall organization"/>
    <property type="evidence" value="ECO:0007669"/>
    <property type="project" value="UniProtKB-KW"/>
</dbReference>
<dbReference type="Pfam" id="PF00912">
    <property type="entry name" value="Transgly"/>
    <property type="match status" value="1"/>
</dbReference>
<keyword evidence="10" id="KW-0133">Cell shape</keyword>
<evidence type="ECO:0000256" key="17">
    <source>
        <dbReference type="SAM" id="Phobius"/>
    </source>
</evidence>
<dbReference type="Pfam" id="PF00905">
    <property type="entry name" value="Transpeptidase"/>
    <property type="match status" value="1"/>
</dbReference>
<dbReference type="InterPro" id="IPR036950">
    <property type="entry name" value="PBP_transglycosylase"/>
</dbReference>
<keyword evidence="17" id="KW-0812">Transmembrane</keyword>
<evidence type="ECO:0000259" key="18">
    <source>
        <dbReference type="Pfam" id="PF00905"/>
    </source>
</evidence>
<feature type="domain" description="Penicillin-binding protein transpeptidase" evidence="18">
    <location>
        <begin position="336"/>
        <end position="587"/>
    </location>
</feature>
<keyword evidence="13" id="KW-0511">Multifunctional enzyme</keyword>
<keyword evidence="8" id="KW-0808">Transferase</keyword>
<dbReference type="FunFam" id="1.10.3810.10:FF:000001">
    <property type="entry name" value="Penicillin-binding protein 1A"/>
    <property type="match status" value="1"/>
</dbReference>
<evidence type="ECO:0000256" key="1">
    <source>
        <dbReference type="ARBA" id="ARBA00004236"/>
    </source>
</evidence>
<dbReference type="InterPro" id="IPR050396">
    <property type="entry name" value="Glycosyltr_51/Transpeptidase"/>
</dbReference>
<evidence type="ECO:0000256" key="6">
    <source>
        <dbReference type="ARBA" id="ARBA00022670"/>
    </source>
</evidence>
<dbReference type="Proteomes" id="UP000297776">
    <property type="component" value="Unassembled WGS sequence"/>
</dbReference>
<evidence type="ECO:0000256" key="3">
    <source>
        <dbReference type="ARBA" id="ARBA00007739"/>
    </source>
</evidence>
<keyword evidence="21" id="KW-1185">Reference proteome</keyword>
<comment type="similarity">
    <text evidence="2">In the C-terminal section; belongs to the transpeptidase family.</text>
</comment>
<reference evidence="20 21" key="1">
    <citation type="submission" date="2019-03" db="EMBL/GenBank/DDBJ databases">
        <authorList>
            <person name="Yang Y."/>
        </authorList>
    </citation>
    <scope>NUCLEOTIDE SEQUENCE [LARGE SCALE GENOMIC DNA]</scope>
    <source>
        <strain evidence="20 21">ASL-1</strain>
    </source>
</reference>